<feature type="compositionally biased region" description="Acidic residues" evidence="1">
    <location>
        <begin position="54"/>
        <end position="66"/>
    </location>
</feature>
<dbReference type="AlphaFoldDB" id="A0A4Z2J426"/>
<gene>
    <name evidence="2" type="ORF">EYF80_004822</name>
</gene>
<feature type="region of interest" description="Disordered" evidence="1">
    <location>
        <begin position="35"/>
        <end position="72"/>
    </location>
</feature>
<organism evidence="2 3">
    <name type="scientific">Liparis tanakae</name>
    <name type="common">Tanaka's snailfish</name>
    <dbReference type="NCBI Taxonomy" id="230148"/>
    <lineage>
        <taxon>Eukaryota</taxon>
        <taxon>Metazoa</taxon>
        <taxon>Chordata</taxon>
        <taxon>Craniata</taxon>
        <taxon>Vertebrata</taxon>
        <taxon>Euteleostomi</taxon>
        <taxon>Actinopterygii</taxon>
        <taxon>Neopterygii</taxon>
        <taxon>Teleostei</taxon>
        <taxon>Neoteleostei</taxon>
        <taxon>Acanthomorphata</taxon>
        <taxon>Eupercaria</taxon>
        <taxon>Perciformes</taxon>
        <taxon>Cottioidei</taxon>
        <taxon>Cottales</taxon>
        <taxon>Liparidae</taxon>
        <taxon>Liparis</taxon>
    </lineage>
</organism>
<protein>
    <submittedName>
        <fullName evidence="2">Uncharacterized protein</fullName>
    </submittedName>
</protein>
<accession>A0A4Z2J426</accession>
<sequence>MYCLALSVRGGKMTSSDTRCMCSLDGCRHCNAETERGGGAQLQPTVSGLRGTEEEQEEWEEEEEASETSTYASYDTGQITFYCIKLPAEAGPGGDRCA</sequence>
<proteinExistence type="predicted"/>
<name>A0A4Z2J426_9TELE</name>
<dbReference type="EMBL" id="SRLO01000024">
    <property type="protein sequence ID" value="TNN84777.1"/>
    <property type="molecule type" value="Genomic_DNA"/>
</dbReference>
<keyword evidence="3" id="KW-1185">Reference proteome</keyword>
<evidence type="ECO:0000313" key="3">
    <source>
        <dbReference type="Proteomes" id="UP000314294"/>
    </source>
</evidence>
<evidence type="ECO:0000256" key="1">
    <source>
        <dbReference type="SAM" id="MobiDB-lite"/>
    </source>
</evidence>
<reference evidence="2 3" key="1">
    <citation type="submission" date="2019-03" db="EMBL/GenBank/DDBJ databases">
        <title>First draft genome of Liparis tanakae, snailfish: a comprehensive survey of snailfish specific genes.</title>
        <authorList>
            <person name="Kim W."/>
            <person name="Song I."/>
            <person name="Jeong J.-H."/>
            <person name="Kim D."/>
            <person name="Kim S."/>
            <person name="Ryu S."/>
            <person name="Song J.Y."/>
            <person name="Lee S.K."/>
        </authorList>
    </citation>
    <scope>NUCLEOTIDE SEQUENCE [LARGE SCALE GENOMIC DNA]</scope>
    <source>
        <tissue evidence="2">Muscle</tissue>
    </source>
</reference>
<evidence type="ECO:0000313" key="2">
    <source>
        <dbReference type="EMBL" id="TNN84777.1"/>
    </source>
</evidence>
<comment type="caution">
    <text evidence="2">The sequence shown here is derived from an EMBL/GenBank/DDBJ whole genome shotgun (WGS) entry which is preliminary data.</text>
</comment>
<dbReference type="Proteomes" id="UP000314294">
    <property type="component" value="Unassembled WGS sequence"/>
</dbReference>